<sequence length="284" mass="30977">MSQLEELQHRIIAAMDRISAGVEGLGGASRNAEVNEGLQAELEDERVANAQLQERLKTLKEQHEKQVDALRADLEELRTEPADAPDADALRAELEEARAKIASVEAARAELAEAKAALDNSAELDALKAENERLRAELDGIEDPSAVKAELEQLRELLAQAKEVEAENSRLKAELEDTVRVDDLSAELEMLRAERASHGAAMSRLDDDLQRMRKANEQLRNSVEELRSAAAEGLTDAELLNRATVAELEATRAAQASDAAEAQAVLARLEPLLSQAKLVEGEVE</sequence>
<keyword evidence="1" id="KW-0175">Coiled coil</keyword>
<reference evidence="3 5" key="1">
    <citation type="submission" date="2019-12" db="EMBL/GenBank/DDBJ databases">
        <title>Ruegeria JWLKs population differentiation of coral mucus and skeleton niches.</title>
        <authorList>
            <person name="Luo D."/>
        </authorList>
    </citation>
    <scope>NUCLEOTIDE SEQUENCE</scope>
    <source>
        <strain evidence="3">HKCCD6181</strain>
        <strain evidence="2 5">HKCCD6238</strain>
    </source>
</reference>
<proteinExistence type="predicted"/>
<dbReference type="Proteomes" id="UP000599383">
    <property type="component" value="Unassembled WGS sequence"/>
</dbReference>
<dbReference type="Proteomes" id="UP000597886">
    <property type="component" value="Unassembled WGS sequence"/>
</dbReference>
<evidence type="ECO:0000313" key="2">
    <source>
        <dbReference type="EMBL" id="NOD29663.1"/>
    </source>
</evidence>
<protein>
    <submittedName>
        <fullName evidence="3">Uncharacterized protein</fullName>
    </submittedName>
</protein>
<gene>
    <name evidence="2" type="ORF">GS617_05220</name>
    <name evidence="3" type="ORF">GS634_03850</name>
</gene>
<dbReference type="RefSeq" id="WP_171204700.1">
    <property type="nucleotide sequence ID" value="NZ_WVQY01000001.1"/>
</dbReference>
<evidence type="ECO:0000313" key="5">
    <source>
        <dbReference type="Proteomes" id="UP000599383"/>
    </source>
</evidence>
<dbReference type="EMBL" id="WVQY01000001">
    <property type="protein sequence ID" value="NOD29663.1"/>
    <property type="molecule type" value="Genomic_DNA"/>
</dbReference>
<name>A0AA90YY65_9RHOB</name>
<dbReference type="EMBL" id="WVRA01000001">
    <property type="protein sequence ID" value="NOE17254.1"/>
    <property type="molecule type" value="Genomic_DNA"/>
</dbReference>
<feature type="coiled-coil region" evidence="1">
    <location>
        <begin position="35"/>
        <end position="232"/>
    </location>
</feature>
<accession>A0AA90YY65</accession>
<dbReference type="Gene3D" id="1.20.58.60">
    <property type="match status" value="1"/>
</dbReference>
<evidence type="ECO:0000313" key="3">
    <source>
        <dbReference type="EMBL" id="NOE17254.1"/>
    </source>
</evidence>
<evidence type="ECO:0000313" key="4">
    <source>
        <dbReference type="Proteomes" id="UP000597886"/>
    </source>
</evidence>
<comment type="caution">
    <text evidence="3">The sequence shown here is derived from an EMBL/GenBank/DDBJ whole genome shotgun (WGS) entry which is preliminary data.</text>
</comment>
<keyword evidence="5" id="KW-1185">Reference proteome</keyword>
<dbReference type="AlphaFoldDB" id="A0AA90YY65"/>
<organism evidence="3 4">
    <name type="scientific">Ruegeria atlantica</name>
    <dbReference type="NCBI Taxonomy" id="81569"/>
    <lineage>
        <taxon>Bacteria</taxon>
        <taxon>Pseudomonadati</taxon>
        <taxon>Pseudomonadota</taxon>
        <taxon>Alphaproteobacteria</taxon>
        <taxon>Rhodobacterales</taxon>
        <taxon>Roseobacteraceae</taxon>
        <taxon>Ruegeria</taxon>
    </lineage>
</organism>
<evidence type="ECO:0000256" key="1">
    <source>
        <dbReference type="SAM" id="Coils"/>
    </source>
</evidence>